<evidence type="ECO:0000313" key="1">
    <source>
        <dbReference type="EMBL" id="KIJ06940.1"/>
    </source>
</evidence>
<evidence type="ECO:0008006" key="3">
    <source>
        <dbReference type="Google" id="ProtNLM"/>
    </source>
</evidence>
<dbReference type="AlphaFoldDB" id="A0A0C9SW20"/>
<dbReference type="Gene3D" id="2.60.270.20">
    <property type="entry name" value="Cytolysin/lectin"/>
    <property type="match status" value="1"/>
</dbReference>
<dbReference type="Pfam" id="PF07367">
    <property type="entry name" value="FB_lectin"/>
    <property type="match status" value="1"/>
</dbReference>
<protein>
    <recommendedName>
        <fullName evidence="3">Lectin</fullName>
    </recommendedName>
</protein>
<proteinExistence type="predicted"/>
<dbReference type="Proteomes" id="UP000053647">
    <property type="component" value="Unassembled WGS sequence"/>
</dbReference>
<dbReference type="InterPro" id="IPR009960">
    <property type="entry name" value="Fruit_body_lectin_fun"/>
</dbReference>
<keyword evidence="2" id="KW-1185">Reference proteome</keyword>
<evidence type="ECO:0000313" key="2">
    <source>
        <dbReference type="Proteomes" id="UP000053647"/>
    </source>
</evidence>
<reference evidence="1 2" key="1">
    <citation type="submission" date="2014-06" db="EMBL/GenBank/DDBJ databases">
        <authorList>
            <consortium name="DOE Joint Genome Institute"/>
            <person name="Kuo A."/>
            <person name="Kohler A."/>
            <person name="Nagy L.G."/>
            <person name="Floudas D."/>
            <person name="Copeland A."/>
            <person name="Barry K.W."/>
            <person name="Cichocki N."/>
            <person name="Veneault-Fourrey C."/>
            <person name="LaButti K."/>
            <person name="Lindquist E.A."/>
            <person name="Lipzen A."/>
            <person name="Lundell T."/>
            <person name="Morin E."/>
            <person name="Murat C."/>
            <person name="Sun H."/>
            <person name="Tunlid A."/>
            <person name="Henrissat B."/>
            <person name="Grigoriev I.V."/>
            <person name="Hibbett D.S."/>
            <person name="Martin F."/>
            <person name="Nordberg H.P."/>
            <person name="Cantor M.N."/>
            <person name="Hua S.X."/>
        </authorList>
    </citation>
    <scope>NUCLEOTIDE SEQUENCE [LARGE SCALE GENOMIC DNA]</scope>
    <source>
        <strain evidence="1 2">ATCC 200175</strain>
    </source>
</reference>
<name>A0A0C9SW20_PAXIN</name>
<dbReference type="SUPFAM" id="SSF63724">
    <property type="entry name" value="Cytolysin/lectin"/>
    <property type="match status" value="1"/>
</dbReference>
<sequence>MSYSIKLQLYQINPSRGYFCPVENTCWNFANGATWSQSQGASLLTMGGSGTSGTLRLLSDKGERIIIAIGVDNQKRWCDVVTGLAPDQTGVVINGEYYNKGKRAYMREKQLAKYSVTSAAGTKVEVQFTVSDGKDLVANCIIG</sequence>
<reference evidence="2" key="2">
    <citation type="submission" date="2015-01" db="EMBL/GenBank/DDBJ databases">
        <title>Evolutionary Origins and Diversification of the Mycorrhizal Mutualists.</title>
        <authorList>
            <consortium name="DOE Joint Genome Institute"/>
            <consortium name="Mycorrhizal Genomics Consortium"/>
            <person name="Kohler A."/>
            <person name="Kuo A."/>
            <person name="Nagy L.G."/>
            <person name="Floudas D."/>
            <person name="Copeland A."/>
            <person name="Barry K.W."/>
            <person name="Cichocki N."/>
            <person name="Veneault-Fourrey C."/>
            <person name="LaButti K."/>
            <person name="Lindquist E.A."/>
            <person name="Lipzen A."/>
            <person name="Lundell T."/>
            <person name="Morin E."/>
            <person name="Murat C."/>
            <person name="Riley R."/>
            <person name="Ohm R."/>
            <person name="Sun H."/>
            <person name="Tunlid A."/>
            <person name="Henrissat B."/>
            <person name="Grigoriev I.V."/>
            <person name="Hibbett D.S."/>
            <person name="Martin F."/>
        </authorList>
    </citation>
    <scope>NUCLEOTIDE SEQUENCE [LARGE SCALE GENOMIC DNA]</scope>
    <source>
        <strain evidence="2">ATCC 200175</strain>
    </source>
</reference>
<dbReference type="HOGENOM" id="CLU_122482_0_0_1"/>
<organism evidence="1 2">
    <name type="scientific">Paxillus involutus ATCC 200175</name>
    <dbReference type="NCBI Taxonomy" id="664439"/>
    <lineage>
        <taxon>Eukaryota</taxon>
        <taxon>Fungi</taxon>
        <taxon>Dikarya</taxon>
        <taxon>Basidiomycota</taxon>
        <taxon>Agaricomycotina</taxon>
        <taxon>Agaricomycetes</taxon>
        <taxon>Agaricomycetidae</taxon>
        <taxon>Boletales</taxon>
        <taxon>Paxilineae</taxon>
        <taxon>Paxillaceae</taxon>
        <taxon>Paxillus</taxon>
    </lineage>
</organism>
<dbReference type="OrthoDB" id="4791458at2759"/>
<accession>A0A0C9SW20</accession>
<dbReference type="EMBL" id="KN820088">
    <property type="protein sequence ID" value="KIJ06940.1"/>
    <property type="molecule type" value="Genomic_DNA"/>
</dbReference>
<dbReference type="InterPro" id="IPR015926">
    <property type="entry name" value="Cytolysin/lectin"/>
</dbReference>
<gene>
    <name evidence="1" type="ORF">PAXINDRAFT_19857</name>
</gene>